<keyword evidence="4" id="KW-1185">Reference proteome</keyword>
<dbReference type="Proteomes" id="UP000196342">
    <property type="component" value="Unassembled WGS sequence"/>
</dbReference>
<dbReference type="EMBL" id="NHOO01000004">
    <property type="protein sequence ID" value="OVE49454.1"/>
    <property type="molecule type" value="Genomic_DNA"/>
</dbReference>
<gene>
    <name evidence="3" type="ORF">CBW21_06110</name>
</gene>
<dbReference type="RefSeq" id="WP_087697516.1">
    <property type="nucleotide sequence ID" value="NZ_NHOO01000004.1"/>
</dbReference>
<keyword evidence="1" id="KW-0812">Transmembrane</keyword>
<evidence type="ECO:0000313" key="4">
    <source>
        <dbReference type="Proteomes" id="UP000196342"/>
    </source>
</evidence>
<comment type="caution">
    <text evidence="3">The sequence shown here is derived from an EMBL/GenBank/DDBJ whole genome shotgun (WGS) entry which is preliminary data.</text>
</comment>
<evidence type="ECO:0000259" key="2">
    <source>
        <dbReference type="Pfam" id="PF09851"/>
    </source>
</evidence>
<accession>A0A202BD28</accession>
<feature type="domain" description="SHOCT" evidence="2">
    <location>
        <begin position="88"/>
        <end position="114"/>
    </location>
</feature>
<proteinExistence type="predicted"/>
<name>A0A202BD28_CHRVL</name>
<organism evidence="3 4">
    <name type="scientific">Chromobacterium violaceum</name>
    <dbReference type="NCBI Taxonomy" id="536"/>
    <lineage>
        <taxon>Bacteria</taxon>
        <taxon>Pseudomonadati</taxon>
        <taxon>Pseudomonadota</taxon>
        <taxon>Betaproteobacteria</taxon>
        <taxon>Neisseriales</taxon>
        <taxon>Chromobacteriaceae</taxon>
        <taxon>Chromobacterium</taxon>
    </lineage>
</organism>
<dbReference type="Pfam" id="PF09851">
    <property type="entry name" value="SHOCT"/>
    <property type="match status" value="1"/>
</dbReference>
<feature type="transmembrane region" description="Helical" evidence="1">
    <location>
        <begin position="6"/>
        <end position="22"/>
    </location>
</feature>
<evidence type="ECO:0000313" key="3">
    <source>
        <dbReference type="EMBL" id="OVE49454.1"/>
    </source>
</evidence>
<dbReference type="InterPro" id="IPR018649">
    <property type="entry name" value="SHOCT"/>
</dbReference>
<feature type="transmembrane region" description="Helical" evidence="1">
    <location>
        <begin position="29"/>
        <end position="48"/>
    </location>
</feature>
<evidence type="ECO:0000256" key="1">
    <source>
        <dbReference type="SAM" id="Phobius"/>
    </source>
</evidence>
<keyword evidence="1" id="KW-0472">Membrane</keyword>
<dbReference type="AlphaFoldDB" id="A0A202BD28"/>
<protein>
    <recommendedName>
        <fullName evidence="2">SHOCT domain-containing protein</fullName>
    </recommendedName>
</protein>
<reference evidence="3 4" key="1">
    <citation type="submission" date="2017-05" db="EMBL/GenBank/DDBJ databases">
        <title>Chromobacterium violaceum GHPS1 isolated from Hydrocarbon polluted soil in French Guiana display an awesome secondary metabolite arsenal and a battery of drug and heavy-metal-resistance and detoxification of xenobiotics proteins.</title>
        <authorList>
            <person name="Belbahri L."/>
        </authorList>
    </citation>
    <scope>NUCLEOTIDE SEQUENCE [LARGE SCALE GENOMIC DNA]</scope>
    <source>
        <strain evidence="3 4">GHPS1</strain>
    </source>
</reference>
<sequence>MEVAIFMFWVSFAVGIGFWADARGRDAGLFFFLAVILSPLLAALILLITPNLKLEAKREEQERAERAIHLEQIKALAKPAEPLSMANELEKLAELRDRGVLTDEEFKQQKKKLLSAKV</sequence>
<keyword evidence="1" id="KW-1133">Transmembrane helix</keyword>